<dbReference type="InterPro" id="IPR013087">
    <property type="entry name" value="Znf_C2H2_type"/>
</dbReference>
<proteinExistence type="predicted"/>
<feature type="domain" description="C2H2-type" evidence="3">
    <location>
        <begin position="123"/>
        <end position="151"/>
    </location>
</feature>
<evidence type="ECO:0000259" key="3">
    <source>
        <dbReference type="PROSITE" id="PS50157"/>
    </source>
</evidence>
<evidence type="ECO:0000313" key="4">
    <source>
        <dbReference type="EMBL" id="KAJ4165732.1"/>
    </source>
</evidence>
<dbReference type="EMBL" id="JAJHUN010000001">
    <property type="protein sequence ID" value="KAJ4165732.1"/>
    <property type="molecule type" value="Genomic_DNA"/>
</dbReference>
<dbReference type="KEGG" id="amus:LMH87_007352"/>
<keyword evidence="1" id="KW-0863">Zinc-finger</keyword>
<comment type="caution">
    <text evidence="4">The sequence shown here is derived from an EMBL/GenBank/DDBJ whole genome shotgun (WGS) entry which is preliminary data.</text>
</comment>
<dbReference type="Proteomes" id="UP001144673">
    <property type="component" value="Chromosome 1"/>
</dbReference>
<dbReference type="AlphaFoldDB" id="A0A9W8QSS1"/>
<feature type="compositionally biased region" description="Acidic residues" evidence="2">
    <location>
        <begin position="350"/>
        <end position="362"/>
    </location>
</feature>
<keyword evidence="1" id="KW-0862">Zinc</keyword>
<evidence type="ECO:0000256" key="1">
    <source>
        <dbReference type="PROSITE-ProRule" id="PRU00042"/>
    </source>
</evidence>
<evidence type="ECO:0000313" key="5">
    <source>
        <dbReference type="Proteomes" id="UP001144673"/>
    </source>
</evidence>
<dbReference type="GeneID" id="80894511"/>
<gene>
    <name evidence="4" type="ORF">LMH87_007352</name>
</gene>
<organism evidence="4 5">
    <name type="scientific">Akanthomyces muscarius</name>
    <name type="common">Entomopathogenic fungus</name>
    <name type="synonym">Lecanicillium muscarium</name>
    <dbReference type="NCBI Taxonomy" id="2231603"/>
    <lineage>
        <taxon>Eukaryota</taxon>
        <taxon>Fungi</taxon>
        <taxon>Dikarya</taxon>
        <taxon>Ascomycota</taxon>
        <taxon>Pezizomycotina</taxon>
        <taxon>Sordariomycetes</taxon>
        <taxon>Hypocreomycetidae</taxon>
        <taxon>Hypocreales</taxon>
        <taxon>Cordycipitaceae</taxon>
        <taxon>Akanthomyces</taxon>
    </lineage>
</organism>
<accession>A0A9W8QSS1</accession>
<keyword evidence="5" id="KW-1185">Reference proteome</keyword>
<keyword evidence="1" id="KW-0479">Metal-binding</keyword>
<name>A0A9W8QSS1_AKAMU</name>
<dbReference type="GO" id="GO:0008270">
    <property type="term" value="F:zinc ion binding"/>
    <property type="evidence" value="ECO:0007669"/>
    <property type="project" value="UniProtKB-KW"/>
</dbReference>
<protein>
    <recommendedName>
        <fullName evidence="3">C2H2-type domain-containing protein</fullName>
    </recommendedName>
</protein>
<sequence length="432" mass="47930">MSVETSIMSALELDEAASLLIRLRSESPAPAFNTAALGHVRKGNAIAIDDTAEDVNTVEDDADVKSAAKTFSVEDYFGVQYDDLGRLHIVHACPRPDTQCDGFSFSSIQECLDHERDWHEGPYRCFVCGQVFASGARLRRHDHYKDSKLREEEIEATETRKSGCRVYHGNDPARRRARTLAKLLKKEEAECKTKHGKEIKKRDREMVASVKKELARKRRKDGPLVVIGAGDGVAVTDEDGRDGVKGCEEPCCPCFEKYFINKAVYKRHVASQGHLHAARMSAALLQQLTIMTMAKTSVQDASPPPDVEMSGCSSRNHQREGTPAPTHPIDTQTQLLSPPPTPHGTQQDAEGSDDDNDRDWDDAERTPMALELRLAKTQRTLRELRCNAPGCPMYDRRMASSQGYWGHLASEAHAAALKAWSDRGGDAVYVDV</sequence>
<dbReference type="RefSeq" id="XP_056060647.1">
    <property type="nucleotide sequence ID" value="XM_056192426.1"/>
</dbReference>
<feature type="region of interest" description="Disordered" evidence="2">
    <location>
        <begin position="296"/>
        <end position="362"/>
    </location>
</feature>
<reference evidence="4" key="1">
    <citation type="journal article" date="2023" name="Access Microbiol">
        <title>De-novo genome assembly for Akanthomyces muscarius, a biocontrol agent of insect agricultural pests.</title>
        <authorList>
            <person name="Erdos Z."/>
            <person name="Studholme D.J."/>
            <person name="Raymond B."/>
            <person name="Sharma M."/>
        </authorList>
    </citation>
    <scope>NUCLEOTIDE SEQUENCE</scope>
    <source>
        <strain evidence="4">Ve6</strain>
    </source>
</reference>
<evidence type="ECO:0000256" key="2">
    <source>
        <dbReference type="SAM" id="MobiDB-lite"/>
    </source>
</evidence>
<dbReference type="PROSITE" id="PS50157">
    <property type="entry name" value="ZINC_FINGER_C2H2_2"/>
    <property type="match status" value="1"/>
</dbReference>